<evidence type="ECO:0000313" key="1">
    <source>
        <dbReference type="EMBL" id="PRC92737.1"/>
    </source>
</evidence>
<keyword evidence="2" id="KW-1185">Reference proteome</keyword>
<protein>
    <recommendedName>
        <fullName evidence="3">Replication-relaxation</fullName>
    </recommendedName>
</protein>
<name>A0A2S9GYD4_9BURK</name>
<gene>
    <name evidence="1" type="ORF">S2091_2467</name>
</gene>
<accession>A0A2S9GYD4</accession>
<comment type="caution">
    <text evidence="1">The sequence shown here is derived from an EMBL/GenBank/DDBJ whole genome shotgun (WGS) entry which is preliminary data.</text>
</comment>
<organism evidence="1 2">
    <name type="scientific">Solimicrobium silvestre</name>
    <dbReference type="NCBI Taxonomy" id="2099400"/>
    <lineage>
        <taxon>Bacteria</taxon>
        <taxon>Pseudomonadati</taxon>
        <taxon>Pseudomonadota</taxon>
        <taxon>Betaproteobacteria</taxon>
        <taxon>Burkholderiales</taxon>
        <taxon>Oxalobacteraceae</taxon>
        <taxon>Solimicrobium</taxon>
    </lineage>
</organism>
<dbReference type="OrthoDB" id="9152473at2"/>
<dbReference type="Proteomes" id="UP000237839">
    <property type="component" value="Unassembled WGS sequence"/>
</dbReference>
<dbReference type="AlphaFoldDB" id="A0A2S9GYD4"/>
<dbReference type="EMBL" id="PUGF01000011">
    <property type="protein sequence ID" value="PRC92737.1"/>
    <property type="molecule type" value="Genomic_DNA"/>
</dbReference>
<sequence>MGPSKTKFTPPPRMSFLEKQAIADAKVSLILEFLSDGEIYTDVAVTSCLLGSSLSSARRTLKRMVKEYSLKTETHLVRSRACQIYGISTQGVALSGNFDCRPFELGKTNPSFITHHLKTQKARLAAIDHGWTDWVPERSIHGKGYLKVPDALVTNSEGFRVAVEIELNIKTTKRYSEICSAHLQSIAKGHWHEVHYLCPEKLLAGVERIFAGIEFVSVKGDRVSIQQKHRQRFKFFCLDAWPIALQKDTL</sequence>
<evidence type="ECO:0000313" key="2">
    <source>
        <dbReference type="Proteomes" id="UP000237839"/>
    </source>
</evidence>
<reference evidence="1 2" key="1">
    <citation type="submission" date="2018-02" db="EMBL/GenBank/DDBJ databases">
        <title>Solimicrobium silvestre gen. nov., sp. nov., isolated from alpine forest soil.</title>
        <authorList>
            <person name="Margesin R."/>
            <person name="Albuquerque L."/>
            <person name="Zhang D.-C."/>
            <person name="Froufe H.J.C."/>
            <person name="Severino R."/>
            <person name="Roxo I."/>
            <person name="Egas C."/>
            <person name="Da Costa M.S."/>
        </authorList>
    </citation>
    <scope>NUCLEOTIDE SEQUENCE [LARGE SCALE GENOMIC DNA]</scope>
    <source>
        <strain evidence="1 2">S20-91</strain>
    </source>
</reference>
<proteinExistence type="predicted"/>
<evidence type="ECO:0008006" key="3">
    <source>
        <dbReference type="Google" id="ProtNLM"/>
    </source>
</evidence>
<dbReference type="RefSeq" id="WP_105532235.1">
    <property type="nucleotide sequence ID" value="NZ_PUGF01000011.1"/>
</dbReference>